<keyword evidence="2" id="KW-0479">Metal-binding</keyword>
<sequence length="209" mass="21888">MRLLAAALALWGGMAAAHGTEVHSDTSGAPEGRVAAADLPKAVTPLPWDLGGPFALVDHTGAARTEAEPQGRMQLLFFGYATCPGICSAALPLMAEMAEGLSERGVEVVPVMVTIDPKLDTVDTMGPALAEYSPRIVGLTGTEEALQVAYDAYRVEFEHLFDDPEHGPIYSHGAHIYLLSGAGEVLTLLPPVLPAEQAVAIVSRYAGEG</sequence>
<evidence type="ECO:0000256" key="3">
    <source>
        <dbReference type="PIRSR" id="PIRSR603782-2"/>
    </source>
</evidence>
<dbReference type="PANTHER" id="PTHR12151">
    <property type="entry name" value="ELECTRON TRANSPORT PROTIN SCO1/SENC FAMILY MEMBER"/>
    <property type="match status" value="1"/>
</dbReference>
<feature type="binding site" evidence="2">
    <location>
        <position position="83"/>
    </location>
    <ligand>
        <name>Cu cation</name>
        <dbReference type="ChEBI" id="CHEBI:23378"/>
    </ligand>
</feature>
<accession>A0A0L1JM01</accession>
<name>A0A0L1JM01_9RHOB</name>
<keyword evidence="3" id="KW-1015">Disulfide bond</keyword>
<keyword evidence="6" id="KW-1185">Reference proteome</keyword>
<evidence type="ECO:0000256" key="4">
    <source>
        <dbReference type="SAM" id="SignalP"/>
    </source>
</evidence>
<evidence type="ECO:0000256" key="1">
    <source>
        <dbReference type="ARBA" id="ARBA00010996"/>
    </source>
</evidence>
<dbReference type="Gene3D" id="3.40.30.10">
    <property type="entry name" value="Glutaredoxin"/>
    <property type="match status" value="1"/>
</dbReference>
<dbReference type="EMBL" id="AQQZ01000007">
    <property type="protein sequence ID" value="KNG92780.1"/>
    <property type="molecule type" value="Genomic_DNA"/>
</dbReference>
<feature type="disulfide bond" description="Redox-active" evidence="3">
    <location>
        <begin position="83"/>
        <end position="87"/>
    </location>
</feature>
<comment type="similarity">
    <text evidence="1">Belongs to the SCO1/2 family.</text>
</comment>
<dbReference type="InterPro" id="IPR036249">
    <property type="entry name" value="Thioredoxin-like_sf"/>
</dbReference>
<dbReference type="Pfam" id="PF02630">
    <property type="entry name" value="SCO1-SenC"/>
    <property type="match status" value="1"/>
</dbReference>
<dbReference type="GO" id="GO:0046872">
    <property type="term" value="F:metal ion binding"/>
    <property type="evidence" value="ECO:0007669"/>
    <property type="project" value="UniProtKB-KW"/>
</dbReference>
<dbReference type="OrthoDB" id="9790194at2"/>
<keyword evidence="4" id="KW-0732">Signal</keyword>
<dbReference type="SUPFAM" id="SSF52833">
    <property type="entry name" value="Thioredoxin-like"/>
    <property type="match status" value="1"/>
</dbReference>
<dbReference type="STRING" id="1317121.ATO11_14995"/>
<comment type="caution">
    <text evidence="5">The sequence shown here is derived from an EMBL/GenBank/DDBJ whole genome shotgun (WGS) entry which is preliminary data.</text>
</comment>
<feature type="binding site" evidence="2">
    <location>
        <position position="172"/>
    </location>
    <ligand>
        <name>Cu cation</name>
        <dbReference type="ChEBI" id="CHEBI:23378"/>
    </ligand>
</feature>
<dbReference type="InterPro" id="IPR003782">
    <property type="entry name" value="SCO1/SenC"/>
</dbReference>
<dbReference type="CDD" id="cd02968">
    <property type="entry name" value="SCO"/>
    <property type="match status" value="1"/>
</dbReference>
<feature type="binding site" evidence="2">
    <location>
        <position position="87"/>
    </location>
    <ligand>
        <name>Cu cation</name>
        <dbReference type="ChEBI" id="CHEBI:23378"/>
    </ligand>
</feature>
<evidence type="ECO:0000313" key="6">
    <source>
        <dbReference type="Proteomes" id="UP000036938"/>
    </source>
</evidence>
<dbReference type="AlphaFoldDB" id="A0A0L1JM01"/>
<proteinExistence type="inferred from homology"/>
<feature type="chain" id="PRO_5005554040" evidence="4">
    <location>
        <begin position="20"/>
        <end position="209"/>
    </location>
</feature>
<protein>
    <submittedName>
        <fullName evidence="5">Photosynthetic protein synthase I</fullName>
    </submittedName>
</protein>
<evidence type="ECO:0000256" key="2">
    <source>
        <dbReference type="PIRSR" id="PIRSR603782-1"/>
    </source>
</evidence>
<feature type="signal peptide" evidence="4">
    <location>
        <begin position="1"/>
        <end position="19"/>
    </location>
</feature>
<gene>
    <name evidence="5" type="ORF">ATO11_14995</name>
</gene>
<dbReference type="RefSeq" id="WP_050531723.1">
    <property type="nucleotide sequence ID" value="NZ_AQQZ01000007.1"/>
</dbReference>
<keyword evidence="2" id="KW-0186">Copper</keyword>
<evidence type="ECO:0000313" key="5">
    <source>
        <dbReference type="EMBL" id="KNG92780.1"/>
    </source>
</evidence>
<dbReference type="PATRIC" id="fig|1317121.7.peg.3723"/>
<dbReference type="PANTHER" id="PTHR12151:SF25">
    <property type="entry name" value="LINALOOL DEHYDRATASE_ISOMERASE DOMAIN-CONTAINING PROTEIN"/>
    <property type="match status" value="1"/>
</dbReference>
<organism evidence="5 6">
    <name type="scientific">Pseudaestuariivita atlantica</name>
    <dbReference type="NCBI Taxonomy" id="1317121"/>
    <lineage>
        <taxon>Bacteria</taxon>
        <taxon>Pseudomonadati</taxon>
        <taxon>Pseudomonadota</taxon>
        <taxon>Alphaproteobacteria</taxon>
        <taxon>Rhodobacterales</taxon>
        <taxon>Paracoccaceae</taxon>
        <taxon>Pseudaestuariivita</taxon>
    </lineage>
</organism>
<reference evidence="5 6" key="1">
    <citation type="journal article" date="2015" name="Int. J. Syst. Evol. Microbiol.">
        <title>Aestuariivita atlantica sp. nov., isolated from deep sea sediment of the Atlantic Ocean.</title>
        <authorList>
            <person name="Li G."/>
            <person name="Lai Q."/>
            <person name="Du Y."/>
            <person name="Liu X."/>
            <person name="Sun F."/>
            <person name="Shao Z."/>
        </authorList>
    </citation>
    <scope>NUCLEOTIDE SEQUENCE [LARGE SCALE GENOMIC DNA]</scope>
    <source>
        <strain evidence="5 6">22II-S11-z3</strain>
    </source>
</reference>
<dbReference type="Proteomes" id="UP000036938">
    <property type="component" value="Unassembled WGS sequence"/>
</dbReference>